<proteinExistence type="predicted"/>
<sequence length="89" mass="10361">MKTLNSLLIIEQIYNFVLEKPYFQSKSQYMQLHILFKELHEGDNINFESIKPHTFKGVFNGIDKVISTHTAPAIVEKHAFIGWLAKQLE</sequence>
<evidence type="ECO:0000313" key="2">
    <source>
        <dbReference type="Proteomes" id="UP000293483"/>
    </source>
</evidence>
<dbReference type="EMBL" id="SGSU01000014">
    <property type="protein sequence ID" value="RZG65714.1"/>
    <property type="molecule type" value="Genomic_DNA"/>
</dbReference>
<evidence type="ECO:0000313" key="1">
    <source>
        <dbReference type="EMBL" id="RZG65714.1"/>
    </source>
</evidence>
<organism evidence="1 2">
    <name type="scientific">Acinetobacter bouvetii</name>
    <dbReference type="NCBI Taxonomy" id="202951"/>
    <lineage>
        <taxon>Bacteria</taxon>
        <taxon>Pseudomonadati</taxon>
        <taxon>Pseudomonadota</taxon>
        <taxon>Gammaproteobacteria</taxon>
        <taxon>Moraxellales</taxon>
        <taxon>Moraxellaceae</taxon>
        <taxon>Acinetobacter</taxon>
    </lineage>
</organism>
<dbReference type="Proteomes" id="UP000293483">
    <property type="component" value="Unassembled WGS sequence"/>
</dbReference>
<protein>
    <submittedName>
        <fullName evidence="1">Uncharacterized protein</fullName>
    </submittedName>
</protein>
<reference evidence="1 2" key="1">
    <citation type="submission" date="2019-02" db="EMBL/GenBank/DDBJ databases">
        <title>The Batch Genome Submission of Acinetobacter spp. strains.</title>
        <authorList>
            <person name="Qin J."/>
            <person name="Hu Y."/>
            <person name="Ye H."/>
            <person name="Wei L."/>
            <person name="Feng Y."/>
            <person name="Zong Z."/>
        </authorList>
    </citation>
    <scope>NUCLEOTIDE SEQUENCE [LARGE SCALE GENOMIC DNA]</scope>
    <source>
        <strain evidence="1 2">WCHABo060081</strain>
    </source>
</reference>
<comment type="caution">
    <text evidence="1">The sequence shown here is derived from an EMBL/GenBank/DDBJ whole genome shotgun (WGS) entry which is preliminary data.</text>
</comment>
<dbReference type="AlphaFoldDB" id="A0A4V2DP78"/>
<gene>
    <name evidence="1" type="ORF">EXE25_12775</name>
</gene>
<accession>A0A4V2DP78</accession>
<dbReference type="RefSeq" id="WP_130146891.1">
    <property type="nucleotide sequence ID" value="NZ_SGSU01000014.1"/>
</dbReference>
<name>A0A4V2DP78_9GAMM</name>